<comment type="subcellular location">
    <subcellularLocation>
        <location evidence="1">Membrane</location>
        <topology evidence="1">Multi-pass membrane protein</topology>
    </subcellularLocation>
</comment>
<feature type="non-terminal residue" evidence="6">
    <location>
        <position position="57"/>
    </location>
</feature>
<dbReference type="InterPro" id="IPR004837">
    <property type="entry name" value="NaCa_Exmemb"/>
</dbReference>
<evidence type="ECO:0000256" key="4">
    <source>
        <dbReference type="ARBA" id="ARBA00023136"/>
    </source>
</evidence>
<keyword evidence="4" id="KW-0472">Membrane</keyword>
<proteinExistence type="predicted"/>
<protein>
    <submittedName>
        <fullName evidence="6">Sodium:calcium antiporter</fullName>
    </submittedName>
</protein>
<keyword evidence="2" id="KW-0812">Transmembrane</keyword>
<dbReference type="GO" id="GO:0016020">
    <property type="term" value="C:membrane"/>
    <property type="evidence" value="ECO:0007669"/>
    <property type="project" value="UniProtKB-SubCell"/>
</dbReference>
<sequence length="57" mass="6027">MLVPILLFIVGLVLLIKGGDWFVDGATGLAHRFHVPEILIGATVVSIGTTLPEVMVS</sequence>
<evidence type="ECO:0000313" key="6">
    <source>
        <dbReference type="EMBL" id="MBD4335859.1"/>
    </source>
</evidence>
<evidence type="ECO:0000256" key="3">
    <source>
        <dbReference type="ARBA" id="ARBA00022989"/>
    </source>
</evidence>
<dbReference type="Proteomes" id="UP000653002">
    <property type="component" value="Unassembled WGS sequence"/>
</dbReference>
<accession>A0A8I0L2V5</accession>
<dbReference type="GO" id="GO:0055085">
    <property type="term" value="P:transmembrane transport"/>
    <property type="evidence" value="ECO:0007669"/>
    <property type="project" value="InterPro"/>
</dbReference>
<gene>
    <name evidence="6" type="ORF">GUH15_07280</name>
</gene>
<evidence type="ECO:0000259" key="5">
    <source>
        <dbReference type="Pfam" id="PF01699"/>
    </source>
</evidence>
<reference evidence="6" key="1">
    <citation type="submission" date="2020-01" db="EMBL/GenBank/DDBJ databases">
        <authorList>
            <person name="Richard D."/>
        </authorList>
    </citation>
    <scope>NUCLEOTIDE SEQUENCE</scope>
    <source>
        <strain evidence="6">JP541</strain>
    </source>
</reference>
<dbReference type="EMBL" id="JAABFR010000422">
    <property type="protein sequence ID" value="MBD4335859.1"/>
    <property type="molecule type" value="Genomic_DNA"/>
</dbReference>
<dbReference type="AlphaFoldDB" id="A0A8I0L2V5"/>
<evidence type="ECO:0000256" key="1">
    <source>
        <dbReference type="ARBA" id="ARBA00004141"/>
    </source>
</evidence>
<dbReference type="Gene3D" id="6.10.280.80">
    <property type="entry name" value="NCX, peripheral helical region"/>
    <property type="match status" value="1"/>
</dbReference>
<name>A0A8I0L2V5_XANCI</name>
<comment type="caution">
    <text evidence="6">The sequence shown here is derived from an EMBL/GenBank/DDBJ whole genome shotgun (WGS) entry which is preliminary data.</text>
</comment>
<evidence type="ECO:0000256" key="2">
    <source>
        <dbReference type="ARBA" id="ARBA00022692"/>
    </source>
</evidence>
<keyword evidence="3" id="KW-1133">Transmembrane helix</keyword>
<feature type="domain" description="Sodium/calcium exchanger membrane region" evidence="5">
    <location>
        <begin position="5"/>
        <end position="57"/>
    </location>
</feature>
<evidence type="ECO:0000313" key="7">
    <source>
        <dbReference type="Proteomes" id="UP000653002"/>
    </source>
</evidence>
<dbReference type="Pfam" id="PF01699">
    <property type="entry name" value="Na_Ca_ex"/>
    <property type="match status" value="1"/>
</dbReference>
<organism evidence="6 7">
    <name type="scientific">Xanthomonas citri pv. citri</name>
    <dbReference type="NCBI Taxonomy" id="611301"/>
    <lineage>
        <taxon>Bacteria</taxon>
        <taxon>Pseudomonadati</taxon>
        <taxon>Pseudomonadota</taxon>
        <taxon>Gammaproteobacteria</taxon>
        <taxon>Lysobacterales</taxon>
        <taxon>Lysobacteraceae</taxon>
        <taxon>Xanthomonas</taxon>
    </lineage>
</organism>